<dbReference type="AlphaFoldDB" id="A0A1L5FAC1"/>
<dbReference type="OrthoDB" id="3035493at2"/>
<gene>
    <name evidence="1" type="ORF">BS101_15100</name>
</gene>
<dbReference type="EMBL" id="CP018335">
    <property type="protein sequence ID" value="APM39965.1"/>
    <property type="molecule type" value="Genomic_DNA"/>
</dbReference>
<proteinExistence type="predicted"/>
<name>A0A1L5FAC1_CLOKL</name>
<dbReference type="Proteomes" id="UP000184604">
    <property type="component" value="Chromosome"/>
</dbReference>
<organism evidence="1 2">
    <name type="scientific">Clostridium kluyveri</name>
    <dbReference type="NCBI Taxonomy" id="1534"/>
    <lineage>
        <taxon>Bacteria</taxon>
        <taxon>Bacillati</taxon>
        <taxon>Bacillota</taxon>
        <taxon>Clostridia</taxon>
        <taxon>Eubacteriales</taxon>
        <taxon>Clostridiaceae</taxon>
        <taxon>Clostridium</taxon>
    </lineage>
</organism>
<sequence>MNNNQPVLHLSLYVDCSPSQKRELRKLLSDYIQRIDQWSPVVDISIDSYEEHMEKQVQQEMLYDSTQTLSIQKSLPTVNQIYMANVIITSYALQRLYEDNPNSRAEGWMFLSFTHSGENQYMYNIELAIGYES</sequence>
<evidence type="ECO:0000313" key="1">
    <source>
        <dbReference type="EMBL" id="APM39965.1"/>
    </source>
</evidence>
<dbReference type="RefSeq" id="WP_073539580.1">
    <property type="nucleotide sequence ID" value="NZ_CP018335.1"/>
</dbReference>
<reference evidence="1 2" key="1">
    <citation type="submission" date="2016-12" db="EMBL/GenBank/DDBJ databases">
        <title>Complete genome sequence of Clostridium kluyveri JZZ isolated from the pit mud of a Chinese flavor liquor-making factory.</title>
        <authorList>
            <person name="Wang Y."/>
        </authorList>
    </citation>
    <scope>NUCLEOTIDE SEQUENCE [LARGE SCALE GENOMIC DNA]</scope>
    <source>
        <strain evidence="1 2">JZZ</strain>
    </source>
</reference>
<accession>A0A1L5FAC1</accession>
<protein>
    <submittedName>
        <fullName evidence="1">Uncharacterized protein</fullName>
    </submittedName>
</protein>
<evidence type="ECO:0000313" key="2">
    <source>
        <dbReference type="Proteomes" id="UP000184604"/>
    </source>
</evidence>